<protein>
    <recommendedName>
        <fullName evidence="3">Fungal lipase-type domain-containing protein</fullName>
    </recommendedName>
</protein>
<evidence type="ECO:0000313" key="5">
    <source>
        <dbReference type="Proteomes" id="UP000063699"/>
    </source>
</evidence>
<accession>A0A0N9IAZ6</accession>
<dbReference type="AlphaFoldDB" id="A0A0N9IAZ6"/>
<feature type="transmembrane region" description="Helical" evidence="2">
    <location>
        <begin position="301"/>
        <end position="319"/>
    </location>
</feature>
<evidence type="ECO:0000313" key="4">
    <source>
        <dbReference type="EMBL" id="ALG13592.1"/>
    </source>
</evidence>
<evidence type="ECO:0000256" key="1">
    <source>
        <dbReference type="SAM" id="MobiDB-lite"/>
    </source>
</evidence>
<feature type="transmembrane region" description="Helical" evidence="2">
    <location>
        <begin position="489"/>
        <end position="510"/>
    </location>
</feature>
<proteinExistence type="predicted"/>
<dbReference type="Proteomes" id="UP000063699">
    <property type="component" value="Chromosome"/>
</dbReference>
<keyword evidence="2" id="KW-0812">Transmembrane</keyword>
<feature type="transmembrane region" description="Helical" evidence="2">
    <location>
        <begin position="423"/>
        <end position="445"/>
    </location>
</feature>
<keyword evidence="2" id="KW-1133">Transmembrane helix</keyword>
<dbReference type="STRING" id="860235.AOZ06_48060"/>
<gene>
    <name evidence="4" type="ORF">AOZ06_48060</name>
</gene>
<feature type="transmembrane region" description="Helical" evidence="2">
    <location>
        <begin position="522"/>
        <end position="544"/>
    </location>
</feature>
<dbReference type="KEGG" id="kphy:AOZ06_48060"/>
<sequence>MLMPGSDTRVVELRVHGIMGTTAESLVGAVAAVDVAGDGVGRIVRPADRLRRPGPGPMLHTDGRSVPRTIEGYLWSGMTSGGVGKSTWALLFPFVLANMAHWMLPPVPHDNRPAAALGLVGRSLLRLAALLLTVLFVTQVAVVSLDLLAAQCLAPGSPCLSSVVPDWLRELRGFRAIAGLLPATLVVLVLGRVSAVTWRVNAPPLPSPVPGNRPRRMPGANLVADPDTPTLRALHTVAGLAVLALLPAGGPFAASPVVTTQWLVGLSVLVLAALGVLLLDDPTGASPHRAGRWLRLALGKVTRRVLLIVSVLLVLSTAVTQDRLPTRLTGTDITIEGTAAALVVVCVLFGLVVMPAAWIARREFWAEQPHELRPWAGGWMSPIMLVIAALLGGGFGAGIAIAVRKLLGSQGLQLPSGYEPVTLLWGVSAAFALLIGLLLGAITGVHRWRNDRRGAQPPESGLLHADAPPTDQSTATRAWRNGRFQRNHLHHVLVACGTALAAGAAVAIWMRLRDFGPPEWMGLFSAVGVFSLGFLAVALMRAVYQAIRRPELARTLGVLADLACFWPRESHPFVPPCYALKVIPELTERAAKHLEDPRTRVVITGHSHGSLIAIVTVARLMETLPPTARERVGLVTAGSPLQWAYSRAFPSVVPHRSLAELHGELDGRWRALCRGTDPLGGAVTTWRRQVYDSKMIGMGFRPDGSSGPLSPAKAGESGALVLGSDHWLPDPQLQAVPGLRWSPGVRRHSDYYADPEWDEAVAIAAGLA</sequence>
<feature type="transmembrane region" description="Helical" evidence="2">
    <location>
        <begin position="262"/>
        <end position="280"/>
    </location>
</feature>
<keyword evidence="5" id="KW-1185">Reference proteome</keyword>
<dbReference type="InterPro" id="IPR029058">
    <property type="entry name" value="AB_hydrolase_fold"/>
</dbReference>
<evidence type="ECO:0000256" key="2">
    <source>
        <dbReference type="SAM" id="Phobius"/>
    </source>
</evidence>
<feature type="transmembrane region" description="Helical" evidence="2">
    <location>
        <begin position="124"/>
        <end position="148"/>
    </location>
</feature>
<feature type="transmembrane region" description="Helical" evidence="2">
    <location>
        <begin position="381"/>
        <end position="403"/>
    </location>
</feature>
<feature type="transmembrane region" description="Helical" evidence="2">
    <location>
        <begin position="177"/>
        <end position="198"/>
    </location>
</feature>
<dbReference type="EMBL" id="CP012752">
    <property type="protein sequence ID" value="ALG13592.1"/>
    <property type="molecule type" value="Genomic_DNA"/>
</dbReference>
<keyword evidence="2" id="KW-0472">Membrane</keyword>
<name>A0A0N9IAZ6_9PSEU</name>
<dbReference type="Pfam" id="PF01764">
    <property type="entry name" value="Lipase_3"/>
    <property type="match status" value="1"/>
</dbReference>
<feature type="transmembrane region" description="Helical" evidence="2">
    <location>
        <begin position="339"/>
        <end position="360"/>
    </location>
</feature>
<evidence type="ECO:0000259" key="3">
    <source>
        <dbReference type="Pfam" id="PF01764"/>
    </source>
</evidence>
<dbReference type="Gene3D" id="3.40.50.1820">
    <property type="entry name" value="alpha/beta hydrolase"/>
    <property type="match status" value="1"/>
</dbReference>
<feature type="region of interest" description="Disordered" evidence="1">
    <location>
        <begin position="455"/>
        <end position="474"/>
    </location>
</feature>
<feature type="domain" description="Fungal lipase-type" evidence="3">
    <location>
        <begin position="596"/>
        <end position="641"/>
    </location>
</feature>
<reference evidence="4 5" key="1">
    <citation type="submission" date="2015-07" db="EMBL/GenBank/DDBJ databases">
        <title>Genome sequencing of Kibdelosporangium phytohabitans.</title>
        <authorList>
            <person name="Qin S."/>
            <person name="Xing K."/>
        </authorList>
    </citation>
    <scope>NUCLEOTIDE SEQUENCE [LARGE SCALE GENOMIC DNA]</scope>
    <source>
        <strain evidence="4 5">KLBMP1111</strain>
    </source>
</reference>
<organism evidence="4 5">
    <name type="scientific">Kibdelosporangium phytohabitans</name>
    <dbReference type="NCBI Taxonomy" id="860235"/>
    <lineage>
        <taxon>Bacteria</taxon>
        <taxon>Bacillati</taxon>
        <taxon>Actinomycetota</taxon>
        <taxon>Actinomycetes</taxon>
        <taxon>Pseudonocardiales</taxon>
        <taxon>Pseudonocardiaceae</taxon>
        <taxon>Kibdelosporangium</taxon>
    </lineage>
</organism>
<dbReference type="GO" id="GO:0006629">
    <property type="term" value="P:lipid metabolic process"/>
    <property type="evidence" value="ECO:0007669"/>
    <property type="project" value="InterPro"/>
</dbReference>
<dbReference type="SUPFAM" id="SSF53474">
    <property type="entry name" value="alpha/beta-Hydrolases"/>
    <property type="match status" value="1"/>
</dbReference>
<dbReference type="InterPro" id="IPR002921">
    <property type="entry name" value="Fungal_lipase-type"/>
</dbReference>
<dbReference type="OrthoDB" id="4320047at2"/>